<dbReference type="Proteomes" id="UP000637423">
    <property type="component" value="Unassembled WGS sequence"/>
</dbReference>
<keyword evidence="3" id="KW-0804">Transcription</keyword>
<dbReference type="Gene3D" id="1.10.10.60">
    <property type="entry name" value="Homeodomain-like"/>
    <property type="match status" value="1"/>
</dbReference>
<dbReference type="AlphaFoldDB" id="A0A916XQX8"/>
<dbReference type="Gene3D" id="3.40.50.880">
    <property type="match status" value="1"/>
</dbReference>
<evidence type="ECO:0000256" key="3">
    <source>
        <dbReference type="ARBA" id="ARBA00023163"/>
    </source>
</evidence>
<dbReference type="SMART" id="SM00342">
    <property type="entry name" value="HTH_ARAC"/>
    <property type="match status" value="1"/>
</dbReference>
<dbReference type="Pfam" id="PF12833">
    <property type="entry name" value="HTH_18"/>
    <property type="match status" value="1"/>
</dbReference>
<evidence type="ECO:0000313" key="5">
    <source>
        <dbReference type="EMBL" id="GGC93710.1"/>
    </source>
</evidence>
<reference evidence="5" key="1">
    <citation type="journal article" date="2014" name="Int. J. Syst. Evol. Microbiol.">
        <title>Complete genome sequence of Corynebacterium casei LMG S-19264T (=DSM 44701T), isolated from a smear-ripened cheese.</title>
        <authorList>
            <consortium name="US DOE Joint Genome Institute (JGI-PGF)"/>
            <person name="Walter F."/>
            <person name="Albersmeier A."/>
            <person name="Kalinowski J."/>
            <person name="Ruckert C."/>
        </authorList>
    </citation>
    <scope>NUCLEOTIDE SEQUENCE</scope>
    <source>
        <strain evidence="5">CGMCC 1.10998</strain>
    </source>
</reference>
<dbReference type="SUPFAM" id="SSF52317">
    <property type="entry name" value="Class I glutamine amidotransferase-like"/>
    <property type="match status" value="1"/>
</dbReference>
<evidence type="ECO:0000313" key="6">
    <source>
        <dbReference type="Proteomes" id="UP000637423"/>
    </source>
</evidence>
<dbReference type="PROSITE" id="PS00041">
    <property type="entry name" value="HTH_ARAC_FAMILY_1"/>
    <property type="match status" value="1"/>
</dbReference>
<dbReference type="InterPro" id="IPR002818">
    <property type="entry name" value="DJ-1/PfpI"/>
</dbReference>
<evidence type="ECO:0000259" key="4">
    <source>
        <dbReference type="PROSITE" id="PS01124"/>
    </source>
</evidence>
<keyword evidence="1" id="KW-0805">Transcription regulation</keyword>
<dbReference type="InterPro" id="IPR009057">
    <property type="entry name" value="Homeodomain-like_sf"/>
</dbReference>
<gene>
    <name evidence="5" type="ORF">GCM10011396_46270</name>
</gene>
<evidence type="ECO:0000256" key="1">
    <source>
        <dbReference type="ARBA" id="ARBA00023015"/>
    </source>
</evidence>
<organism evidence="5 6">
    <name type="scientific">Undibacterium terreum</name>
    <dbReference type="NCBI Taxonomy" id="1224302"/>
    <lineage>
        <taxon>Bacteria</taxon>
        <taxon>Pseudomonadati</taxon>
        <taxon>Pseudomonadota</taxon>
        <taxon>Betaproteobacteria</taxon>
        <taxon>Burkholderiales</taxon>
        <taxon>Oxalobacteraceae</taxon>
        <taxon>Undibacterium</taxon>
    </lineage>
</organism>
<feature type="domain" description="HTH araC/xylS-type" evidence="4">
    <location>
        <begin position="238"/>
        <end position="336"/>
    </location>
</feature>
<protein>
    <submittedName>
        <fullName evidence="5">AraC family transcriptional regulator</fullName>
    </submittedName>
</protein>
<name>A0A916XQX8_9BURK</name>
<dbReference type="PANTHER" id="PTHR43130:SF3">
    <property type="entry name" value="HTH-TYPE TRANSCRIPTIONAL REGULATOR RV1931C"/>
    <property type="match status" value="1"/>
</dbReference>
<dbReference type="GO" id="GO:0003700">
    <property type="term" value="F:DNA-binding transcription factor activity"/>
    <property type="evidence" value="ECO:0007669"/>
    <property type="project" value="InterPro"/>
</dbReference>
<proteinExistence type="predicted"/>
<keyword evidence="2" id="KW-0238">DNA-binding</keyword>
<dbReference type="InterPro" id="IPR018060">
    <property type="entry name" value="HTH_AraC"/>
</dbReference>
<dbReference type="EMBL" id="BMED01000006">
    <property type="protein sequence ID" value="GGC93710.1"/>
    <property type="molecule type" value="Genomic_DNA"/>
</dbReference>
<comment type="caution">
    <text evidence="5">The sequence shown here is derived from an EMBL/GenBank/DDBJ whole genome shotgun (WGS) entry which is preliminary data.</text>
</comment>
<sequence length="346" mass="37135">MLTVIVALYVCRQTITSSLCMAIDAFQLANQFHGSRLFQLQRVSTDGRSVENTLGSIQVDSGLQHLATPDIFIVPAVGRDVDLAIAENLELQAYMQASSKAPAKKSATQFASLCSGAFLLAAAGLLDGRRATTHWALEQGFRQRFPKVKLSIEALMTQDGNVLCSGGAQAGLDLCLFLIRQHGGEALARQVANAMVVELGRSSQLPYASAALSGFASEVASGFASAPAALAHGDSLIGKLQLWMDVHYAQELTLENLAEVAHCSPRTLLRRFNKATGYSPATYLQRLRVSAACDQLARGNPQVAEVAAAVGYQDRPAFAKMFKRITGQTPAAYKRQQQLARSGYAN</sequence>
<dbReference type="SUPFAM" id="SSF46689">
    <property type="entry name" value="Homeodomain-like"/>
    <property type="match status" value="2"/>
</dbReference>
<keyword evidence="6" id="KW-1185">Reference proteome</keyword>
<evidence type="ECO:0000256" key="2">
    <source>
        <dbReference type="ARBA" id="ARBA00023125"/>
    </source>
</evidence>
<accession>A0A916XQX8</accession>
<dbReference type="PROSITE" id="PS01124">
    <property type="entry name" value="HTH_ARAC_FAMILY_2"/>
    <property type="match status" value="1"/>
</dbReference>
<dbReference type="InterPro" id="IPR029062">
    <property type="entry name" value="Class_I_gatase-like"/>
</dbReference>
<dbReference type="GO" id="GO:0043565">
    <property type="term" value="F:sequence-specific DNA binding"/>
    <property type="evidence" value="ECO:0007669"/>
    <property type="project" value="InterPro"/>
</dbReference>
<dbReference type="InterPro" id="IPR020449">
    <property type="entry name" value="Tscrpt_reg_AraC-type_HTH"/>
</dbReference>
<dbReference type="InterPro" id="IPR052158">
    <property type="entry name" value="INH-QAR"/>
</dbReference>
<reference evidence="5" key="2">
    <citation type="submission" date="2020-09" db="EMBL/GenBank/DDBJ databases">
        <authorList>
            <person name="Sun Q."/>
            <person name="Zhou Y."/>
        </authorList>
    </citation>
    <scope>NUCLEOTIDE SEQUENCE</scope>
    <source>
        <strain evidence="5">CGMCC 1.10998</strain>
    </source>
</reference>
<dbReference type="PRINTS" id="PR00032">
    <property type="entry name" value="HTHARAC"/>
</dbReference>
<dbReference type="RefSeq" id="WP_188568520.1">
    <property type="nucleotide sequence ID" value="NZ_BMED01000006.1"/>
</dbReference>
<dbReference type="InterPro" id="IPR018062">
    <property type="entry name" value="HTH_AraC-typ_CS"/>
</dbReference>
<dbReference type="Pfam" id="PF01965">
    <property type="entry name" value="DJ-1_PfpI"/>
    <property type="match status" value="1"/>
</dbReference>
<dbReference type="PANTHER" id="PTHR43130">
    <property type="entry name" value="ARAC-FAMILY TRANSCRIPTIONAL REGULATOR"/>
    <property type="match status" value="1"/>
</dbReference>